<protein>
    <recommendedName>
        <fullName evidence="3">Calcium channel flower</fullName>
    </recommendedName>
</protein>
<accession>A0A811LJM5</accession>
<evidence type="ECO:0000256" key="12">
    <source>
        <dbReference type="ARBA" id="ARBA00046506"/>
    </source>
</evidence>
<feature type="transmembrane region" description="Helical" evidence="14">
    <location>
        <begin position="97"/>
        <end position="114"/>
    </location>
</feature>
<keyword evidence="4" id="KW-0109">Calcium transport</keyword>
<evidence type="ECO:0000313" key="15">
    <source>
        <dbReference type="EMBL" id="CAD5229795.1"/>
    </source>
</evidence>
<comment type="caution">
    <text evidence="15">The sequence shown here is derived from an EMBL/GenBank/DDBJ whole genome shotgun (WGS) entry which is preliminary data.</text>
</comment>
<dbReference type="PANTHER" id="PTHR13314">
    <property type="entry name" value="CALCIUM CHANNEL FLOWER HOMOLOG"/>
    <property type="match status" value="1"/>
</dbReference>
<keyword evidence="5" id="KW-0107">Calcium channel</keyword>
<keyword evidence="5" id="KW-0407">Ion channel</keyword>
<proteinExistence type="inferred from homology"/>
<evidence type="ECO:0000256" key="6">
    <source>
        <dbReference type="ARBA" id="ARBA00022692"/>
    </source>
</evidence>
<feature type="region of interest" description="Disordered" evidence="13">
    <location>
        <begin position="154"/>
        <end position="173"/>
    </location>
</feature>
<keyword evidence="4" id="KW-0106">Calcium</keyword>
<dbReference type="EMBL" id="CAJFCW020000006">
    <property type="protein sequence ID" value="CAG9127256.1"/>
    <property type="molecule type" value="Genomic_DNA"/>
</dbReference>
<keyword evidence="7 14" id="KW-1133">Transmembrane helix</keyword>
<comment type="subcellular location">
    <subcellularLocation>
        <location evidence="1">Cytoplasmic vesicle</location>
        <location evidence="1">Secretory vesicle</location>
        <location evidence="1">Synaptic vesicle membrane</location>
        <topology evidence="1">Multi-pass membrane protein</topology>
    </subcellularLocation>
    <subcellularLocation>
        <location evidence="11">Presynaptic cell membrane</location>
    </subcellularLocation>
</comment>
<evidence type="ECO:0000256" key="1">
    <source>
        <dbReference type="ARBA" id="ARBA00004644"/>
    </source>
</evidence>
<sequence length="173" mass="18402">MGAQASSAQAQMQQEHDPNAAFPWWTRFLAKGLGIFGGFIAMFFGILGLLSFSATCIAAVLLQLAAGFLTVALEAPFCCSFLDFFERISQFSESRAFWQKAALYMGMGAVPILMCPELNTILGAGTIFASGCVYGFMALGKKADRNQMMGAGSTDPAWNASVPSGAPQAFNQP</sequence>
<evidence type="ECO:0000313" key="16">
    <source>
        <dbReference type="Proteomes" id="UP000614601"/>
    </source>
</evidence>
<keyword evidence="8 14" id="KW-0472">Membrane</keyword>
<organism evidence="15 16">
    <name type="scientific">Bursaphelenchus okinawaensis</name>
    <dbReference type="NCBI Taxonomy" id="465554"/>
    <lineage>
        <taxon>Eukaryota</taxon>
        <taxon>Metazoa</taxon>
        <taxon>Ecdysozoa</taxon>
        <taxon>Nematoda</taxon>
        <taxon>Chromadorea</taxon>
        <taxon>Rhabditida</taxon>
        <taxon>Tylenchina</taxon>
        <taxon>Tylenchomorpha</taxon>
        <taxon>Aphelenchoidea</taxon>
        <taxon>Aphelenchoididae</taxon>
        <taxon>Bursaphelenchus</taxon>
    </lineage>
</organism>
<feature type="transmembrane region" description="Helical" evidence="14">
    <location>
        <begin position="33"/>
        <end position="54"/>
    </location>
</feature>
<name>A0A811LJM5_9BILA</name>
<evidence type="ECO:0000256" key="2">
    <source>
        <dbReference type="ARBA" id="ARBA00010023"/>
    </source>
</evidence>
<evidence type="ECO:0000256" key="14">
    <source>
        <dbReference type="SAM" id="Phobius"/>
    </source>
</evidence>
<keyword evidence="6 14" id="KW-0812">Transmembrane</keyword>
<feature type="transmembrane region" description="Helical" evidence="14">
    <location>
        <begin position="60"/>
        <end position="85"/>
    </location>
</feature>
<evidence type="ECO:0000256" key="10">
    <source>
        <dbReference type="ARBA" id="ARBA00023329"/>
    </source>
</evidence>
<dbReference type="GO" id="GO:0042734">
    <property type="term" value="C:presynaptic membrane"/>
    <property type="evidence" value="ECO:0007669"/>
    <property type="project" value="UniProtKB-SubCell"/>
</dbReference>
<evidence type="ECO:0000256" key="7">
    <source>
        <dbReference type="ARBA" id="ARBA00022989"/>
    </source>
</evidence>
<keyword evidence="4" id="KW-0813">Transport</keyword>
<keyword evidence="10" id="KW-0968">Cytoplasmic vesicle</keyword>
<dbReference type="Pfam" id="PF10233">
    <property type="entry name" value="Cg6151-P"/>
    <property type="match status" value="1"/>
</dbReference>
<gene>
    <name evidence="15" type="ORF">BOKJ2_LOCUS13814</name>
</gene>
<keyword evidence="16" id="KW-1185">Reference proteome</keyword>
<evidence type="ECO:0000256" key="4">
    <source>
        <dbReference type="ARBA" id="ARBA00022568"/>
    </source>
</evidence>
<evidence type="ECO:0000256" key="3">
    <source>
        <dbReference type="ARBA" id="ARBA00016120"/>
    </source>
</evidence>
<evidence type="ECO:0000256" key="9">
    <source>
        <dbReference type="ARBA" id="ARBA00023273"/>
    </source>
</evidence>
<evidence type="ECO:0000256" key="8">
    <source>
        <dbReference type="ARBA" id="ARBA00023136"/>
    </source>
</evidence>
<dbReference type="Proteomes" id="UP000783686">
    <property type="component" value="Unassembled WGS sequence"/>
</dbReference>
<feature type="transmembrane region" description="Helical" evidence="14">
    <location>
        <begin position="120"/>
        <end position="139"/>
    </location>
</feature>
<comment type="similarity">
    <text evidence="2">Belongs to the calcium channel flower family.</text>
</comment>
<dbReference type="GO" id="GO:0016192">
    <property type="term" value="P:vesicle-mediated transport"/>
    <property type="evidence" value="ECO:0007669"/>
    <property type="project" value="TreeGrafter"/>
</dbReference>
<evidence type="ECO:0000256" key="13">
    <source>
        <dbReference type="SAM" id="MobiDB-lite"/>
    </source>
</evidence>
<dbReference type="Proteomes" id="UP000614601">
    <property type="component" value="Unassembled WGS sequence"/>
</dbReference>
<dbReference type="EMBL" id="CAJFDH010000006">
    <property type="protein sequence ID" value="CAD5229795.1"/>
    <property type="molecule type" value="Genomic_DNA"/>
</dbReference>
<reference evidence="15" key="1">
    <citation type="submission" date="2020-09" db="EMBL/GenBank/DDBJ databases">
        <authorList>
            <person name="Kikuchi T."/>
        </authorList>
    </citation>
    <scope>NUCLEOTIDE SEQUENCE</scope>
    <source>
        <strain evidence="15">SH1</strain>
    </source>
</reference>
<keyword evidence="4" id="KW-0406">Ion transport</keyword>
<dbReference type="InterPro" id="IPR019365">
    <property type="entry name" value="TVP18/Ca-channel_flower"/>
</dbReference>
<evidence type="ECO:0000256" key="5">
    <source>
        <dbReference type="ARBA" id="ARBA00022673"/>
    </source>
</evidence>
<evidence type="ECO:0000256" key="11">
    <source>
        <dbReference type="ARBA" id="ARBA00034111"/>
    </source>
</evidence>
<dbReference type="AlphaFoldDB" id="A0A811LJM5"/>
<keyword evidence="9" id="KW-0966">Cell projection</keyword>
<dbReference type="SMART" id="SM01077">
    <property type="entry name" value="Cg6151-P"/>
    <property type="match status" value="1"/>
</dbReference>
<dbReference type="GO" id="GO:0005262">
    <property type="term" value="F:calcium channel activity"/>
    <property type="evidence" value="ECO:0007669"/>
    <property type="project" value="UniProtKB-KW"/>
</dbReference>
<dbReference type="GO" id="GO:0030672">
    <property type="term" value="C:synaptic vesicle membrane"/>
    <property type="evidence" value="ECO:0007669"/>
    <property type="project" value="UniProtKB-SubCell"/>
</dbReference>
<comment type="subunit">
    <text evidence="12">Homomultimer. Associates with the dally/ magu complex.</text>
</comment>
<dbReference type="OrthoDB" id="9934994at2759"/>
<dbReference type="PANTHER" id="PTHR13314:SF2">
    <property type="entry name" value="CALCIUM CHANNEL FLOWER HOMOLOG"/>
    <property type="match status" value="1"/>
</dbReference>